<name>A0A0D3AQY8_BRAOL</name>
<evidence type="ECO:0000313" key="3">
    <source>
        <dbReference type="Proteomes" id="UP000032141"/>
    </source>
</evidence>
<accession>A0A0D3AQY8</accession>
<sequence>MITRSKLAEQLREYQIKSKHDWASVSLFSSSSNFSSSSSRLESCARLQLIIWTMVLCNSIGIGGCGSLCYLGTGDLSVPGVFSCLIVLEAVGTRVHLALCLLTIVRLYENRKA</sequence>
<proteinExistence type="predicted"/>
<dbReference type="OMA" id="FIIFQAY"/>
<evidence type="ECO:0000313" key="2">
    <source>
        <dbReference type="EnsemblPlants" id="Bo2g087690.1"/>
    </source>
</evidence>
<reference evidence="2 3" key="1">
    <citation type="journal article" date="2014" name="Genome Biol.">
        <title>Transcriptome and methylome profiling reveals relics of genome dominance in the mesopolyploid Brassica oleracea.</title>
        <authorList>
            <person name="Parkin I.A."/>
            <person name="Koh C."/>
            <person name="Tang H."/>
            <person name="Robinson S.J."/>
            <person name="Kagale S."/>
            <person name="Clarke W.E."/>
            <person name="Town C.D."/>
            <person name="Nixon J."/>
            <person name="Krishnakumar V."/>
            <person name="Bidwell S.L."/>
            <person name="Denoeud F."/>
            <person name="Belcram H."/>
            <person name="Links M.G."/>
            <person name="Just J."/>
            <person name="Clarke C."/>
            <person name="Bender T."/>
            <person name="Huebert T."/>
            <person name="Mason A.S."/>
            <person name="Pires J.C."/>
            <person name="Barker G."/>
            <person name="Moore J."/>
            <person name="Walley P.G."/>
            <person name="Manoli S."/>
            <person name="Batley J."/>
            <person name="Edwards D."/>
            <person name="Nelson M.N."/>
            <person name="Wang X."/>
            <person name="Paterson A.H."/>
            <person name="King G."/>
            <person name="Bancroft I."/>
            <person name="Chalhoub B."/>
            <person name="Sharpe A.G."/>
        </authorList>
    </citation>
    <scope>NUCLEOTIDE SEQUENCE</scope>
    <source>
        <strain evidence="2 3">cv. TO1000</strain>
    </source>
</reference>
<dbReference type="AlphaFoldDB" id="A0A0D3AQY8"/>
<dbReference type="Gramene" id="Bo2g087690.1">
    <property type="protein sequence ID" value="Bo2g087690.1"/>
    <property type="gene ID" value="Bo2g087690"/>
</dbReference>
<evidence type="ECO:0008006" key="4">
    <source>
        <dbReference type="Google" id="ProtNLM"/>
    </source>
</evidence>
<protein>
    <recommendedName>
        <fullName evidence="4">Transmembrane protein</fullName>
    </recommendedName>
</protein>
<dbReference type="PANTHER" id="PTHR34936">
    <property type="entry name" value="EXPRESSED PROTEIN"/>
    <property type="match status" value="1"/>
</dbReference>
<feature type="transmembrane region" description="Helical" evidence="1">
    <location>
        <begin position="49"/>
        <end position="73"/>
    </location>
</feature>
<dbReference type="HOGENOM" id="CLU_2161946_0_0_1"/>
<keyword evidence="3" id="KW-1185">Reference proteome</keyword>
<organism evidence="2 3">
    <name type="scientific">Brassica oleracea var. oleracea</name>
    <dbReference type="NCBI Taxonomy" id="109376"/>
    <lineage>
        <taxon>Eukaryota</taxon>
        <taxon>Viridiplantae</taxon>
        <taxon>Streptophyta</taxon>
        <taxon>Embryophyta</taxon>
        <taxon>Tracheophyta</taxon>
        <taxon>Spermatophyta</taxon>
        <taxon>Magnoliopsida</taxon>
        <taxon>eudicotyledons</taxon>
        <taxon>Gunneridae</taxon>
        <taxon>Pentapetalae</taxon>
        <taxon>rosids</taxon>
        <taxon>malvids</taxon>
        <taxon>Brassicales</taxon>
        <taxon>Brassicaceae</taxon>
        <taxon>Brassiceae</taxon>
        <taxon>Brassica</taxon>
    </lineage>
</organism>
<dbReference type="PANTHER" id="PTHR34936:SF7">
    <property type="entry name" value="NADH-UBIQUINONE OXIDOREDUCTASE CHAIN 5"/>
    <property type="match status" value="1"/>
</dbReference>
<evidence type="ECO:0000256" key="1">
    <source>
        <dbReference type="SAM" id="Phobius"/>
    </source>
</evidence>
<keyword evidence="1" id="KW-0812">Transmembrane</keyword>
<dbReference type="EnsemblPlants" id="Bo2g087690.1">
    <property type="protein sequence ID" value="Bo2g087690.1"/>
    <property type="gene ID" value="Bo2g087690"/>
</dbReference>
<keyword evidence="1" id="KW-0472">Membrane</keyword>
<feature type="transmembrane region" description="Helical" evidence="1">
    <location>
        <begin position="85"/>
        <end position="108"/>
    </location>
</feature>
<dbReference type="Proteomes" id="UP000032141">
    <property type="component" value="Chromosome C2"/>
</dbReference>
<reference evidence="2" key="2">
    <citation type="submission" date="2015-03" db="UniProtKB">
        <authorList>
            <consortium name="EnsemblPlants"/>
        </authorList>
    </citation>
    <scope>IDENTIFICATION</scope>
</reference>
<keyword evidence="1" id="KW-1133">Transmembrane helix</keyword>